<dbReference type="RefSeq" id="WP_110672457.1">
    <property type="nucleotide sequence ID" value="NZ_PYBW01000109.1"/>
</dbReference>
<keyword evidence="5 6" id="KW-0472">Membrane</keyword>
<keyword evidence="4 6" id="KW-1133">Transmembrane helix</keyword>
<evidence type="ECO:0000256" key="3">
    <source>
        <dbReference type="ARBA" id="ARBA00022692"/>
    </source>
</evidence>
<feature type="transmembrane region" description="Helical" evidence="6">
    <location>
        <begin position="32"/>
        <end position="50"/>
    </location>
</feature>
<dbReference type="AlphaFoldDB" id="A0A2V4MZQ9"/>
<protein>
    <submittedName>
        <fullName evidence="8">MFS transporter</fullName>
    </submittedName>
</protein>
<feature type="transmembrane region" description="Helical" evidence="6">
    <location>
        <begin position="108"/>
        <end position="126"/>
    </location>
</feature>
<feature type="transmembrane region" description="Helical" evidence="6">
    <location>
        <begin position="333"/>
        <end position="351"/>
    </location>
</feature>
<evidence type="ECO:0000313" key="9">
    <source>
        <dbReference type="Proteomes" id="UP000248039"/>
    </source>
</evidence>
<keyword evidence="2" id="KW-0813">Transport</keyword>
<comment type="subcellular location">
    <subcellularLocation>
        <location evidence="1">Cell membrane</location>
        <topology evidence="1">Multi-pass membrane protein</topology>
    </subcellularLocation>
</comment>
<dbReference type="Proteomes" id="UP000248039">
    <property type="component" value="Unassembled WGS sequence"/>
</dbReference>
<evidence type="ECO:0000259" key="7">
    <source>
        <dbReference type="PROSITE" id="PS50850"/>
    </source>
</evidence>
<dbReference type="InterPro" id="IPR020846">
    <property type="entry name" value="MFS_dom"/>
</dbReference>
<feature type="domain" description="Major facilitator superfamily (MFS) profile" evidence="7">
    <location>
        <begin position="265"/>
        <end position="460"/>
    </location>
</feature>
<dbReference type="PANTHER" id="PTHR23519:SF1">
    <property type="entry name" value="AUTOPHAGY-RELATED PROTEIN 22"/>
    <property type="match status" value="1"/>
</dbReference>
<feature type="transmembrane region" description="Helical" evidence="6">
    <location>
        <begin position="172"/>
        <end position="191"/>
    </location>
</feature>
<dbReference type="GO" id="GO:0005886">
    <property type="term" value="C:plasma membrane"/>
    <property type="evidence" value="ECO:0007669"/>
    <property type="project" value="UniProtKB-SubCell"/>
</dbReference>
<comment type="caution">
    <text evidence="8">The sequence shown here is derived from an EMBL/GenBank/DDBJ whole genome shotgun (WGS) entry which is preliminary data.</text>
</comment>
<feature type="transmembrane region" description="Helical" evidence="6">
    <location>
        <begin position="425"/>
        <end position="443"/>
    </location>
</feature>
<keyword evidence="9" id="KW-1185">Reference proteome</keyword>
<gene>
    <name evidence="8" type="ORF">C7C46_26525</name>
</gene>
<evidence type="ECO:0000256" key="4">
    <source>
        <dbReference type="ARBA" id="ARBA00022989"/>
    </source>
</evidence>
<evidence type="ECO:0000313" key="8">
    <source>
        <dbReference type="EMBL" id="PYC71906.1"/>
    </source>
</evidence>
<evidence type="ECO:0000256" key="6">
    <source>
        <dbReference type="SAM" id="Phobius"/>
    </source>
</evidence>
<dbReference type="GO" id="GO:0022857">
    <property type="term" value="F:transmembrane transporter activity"/>
    <property type="evidence" value="ECO:0007669"/>
    <property type="project" value="InterPro"/>
</dbReference>
<dbReference type="InterPro" id="IPR024671">
    <property type="entry name" value="Atg22-like"/>
</dbReference>
<dbReference type="Gene3D" id="1.20.1250.20">
    <property type="entry name" value="MFS general substrate transporter like domains"/>
    <property type="match status" value="1"/>
</dbReference>
<organism evidence="8 9">
    <name type="scientific">Streptomyces tateyamensis</name>
    <dbReference type="NCBI Taxonomy" id="565073"/>
    <lineage>
        <taxon>Bacteria</taxon>
        <taxon>Bacillati</taxon>
        <taxon>Actinomycetota</taxon>
        <taxon>Actinomycetes</taxon>
        <taxon>Kitasatosporales</taxon>
        <taxon>Streptomycetaceae</taxon>
        <taxon>Streptomyces</taxon>
    </lineage>
</organism>
<accession>A0A2V4MZQ9</accession>
<dbReference type="InterPro" id="IPR050495">
    <property type="entry name" value="ATG22/LtaA_families"/>
</dbReference>
<keyword evidence="3 6" id="KW-0812">Transmembrane</keyword>
<feature type="transmembrane region" description="Helical" evidence="6">
    <location>
        <begin position="76"/>
        <end position="96"/>
    </location>
</feature>
<dbReference type="InterPro" id="IPR036259">
    <property type="entry name" value="MFS_trans_sf"/>
</dbReference>
<reference evidence="8 9" key="1">
    <citation type="submission" date="2018-03" db="EMBL/GenBank/DDBJ databases">
        <title>Bioinformatic expansion and discovery of thiopeptide antibiotics.</title>
        <authorList>
            <person name="Schwalen C.J."/>
            <person name="Hudson G.A."/>
            <person name="Mitchell D.A."/>
        </authorList>
    </citation>
    <scope>NUCLEOTIDE SEQUENCE [LARGE SCALE GENOMIC DNA]</scope>
    <source>
        <strain evidence="8 9">ATCC 21389</strain>
    </source>
</reference>
<sequence>MSTATDLPDHQAAAPDVRALRRMQFGWYINDWANAAFSASVLTVFLGPYLTSIAKDAADPAGNVHPLGLTVRAGSFFPYTVSLSVLLSVAVMLLVGTVADRTGRHKELMCGFAYVGALATMAMFFLGGHRYLLGGGLLVIANISYAVSVALSYAYLPGLAAPDERDAVSSKGWAYGYAGGGLLLIVNLALFEGHDALGVSEGTAVRICLASAGLWWALFTLVPLFRLPSRAGAAPARPRADHADRATAGSLRELGQTLRGMRKYPLTLLFLAGFLCYNDGIQTVVSQASLFGSEELGMGQTSLVAAVLLVQIVAIGGALLLGRIARRYGAKRTILGSLVGWVVTLALGYLMPAHKPAWFFALAAMIGLVLGGSQALSRSLFSHLIPAGKEAEYFSVYKVSDRGTSWMGPLVFGLAYQITGSYRSAIISLLVFFVIGFAVLLKVPVRRAIEAVGNPVPERL</sequence>
<dbReference type="PROSITE" id="PS50850">
    <property type="entry name" value="MFS"/>
    <property type="match status" value="1"/>
</dbReference>
<feature type="transmembrane region" description="Helical" evidence="6">
    <location>
        <begin position="203"/>
        <end position="225"/>
    </location>
</feature>
<feature type="transmembrane region" description="Helical" evidence="6">
    <location>
        <begin position="264"/>
        <end position="281"/>
    </location>
</feature>
<evidence type="ECO:0000256" key="5">
    <source>
        <dbReference type="ARBA" id="ARBA00023136"/>
    </source>
</evidence>
<dbReference type="SUPFAM" id="SSF103473">
    <property type="entry name" value="MFS general substrate transporter"/>
    <property type="match status" value="1"/>
</dbReference>
<dbReference type="Pfam" id="PF11700">
    <property type="entry name" value="ATG22"/>
    <property type="match status" value="1"/>
</dbReference>
<dbReference type="PANTHER" id="PTHR23519">
    <property type="entry name" value="AUTOPHAGY-RELATED PROTEIN 22"/>
    <property type="match status" value="1"/>
</dbReference>
<feature type="transmembrane region" description="Helical" evidence="6">
    <location>
        <begin position="132"/>
        <end position="156"/>
    </location>
</feature>
<name>A0A2V4MZQ9_9ACTN</name>
<dbReference type="OrthoDB" id="9768783at2"/>
<evidence type="ECO:0000256" key="1">
    <source>
        <dbReference type="ARBA" id="ARBA00004651"/>
    </source>
</evidence>
<evidence type="ECO:0000256" key="2">
    <source>
        <dbReference type="ARBA" id="ARBA00022448"/>
    </source>
</evidence>
<feature type="transmembrane region" description="Helical" evidence="6">
    <location>
        <begin position="301"/>
        <end position="321"/>
    </location>
</feature>
<proteinExistence type="predicted"/>
<dbReference type="EMBL" id="PYBW01000109">
    <property type="protein sequence ID" value="PYC71906.1"/>
    <property type="molecule type" value="Genomic_DNA"/>
</dbReference>